<keyword evidence="1 3" id="KW-0597">Phosphoprotein</keyword>
<comment type="caution">
    <text evidence="5">The sequence shown here is derived from an EMBL/GenBank/DDBJ whole genome shotgun (WGS) entry which is preliminary data.</text>
</comment>
<name>A0A0J1B840_RHOIS</name>
<dbReference type="Gene3D" id="3.40.50.2300">
    <property type="match status" value="1"/>
</dbReference>
<accession>A0A0J1B840</accession>
<dbReference type="GO" id="GO:0000160">
    <property type="term" value="P:phosphorelay signal transduction system"/>
    <property type="evidence" value="ECO:0007669"/>
    <property type="project" value="InterPro"/>
</dbReference>
<dbReference type="PANTHER" id="PTHR44591">
    <property type="entry name" value="STRESS RESPONSE REGULATOR PROTEIN 1"/>
    <property type="match status" value="1"/>
</dbReference>
<dbReference type="STRING" id="595434.RISK_004960"/>
<keyword evidence="6" id="KW-1185">Reference proteome</keyword>
<dbReference type="Pfam" id="PF00072">
    <property type="entry name" value="Response_reg"/>
    <property type="match status" value="1"/>
</dbReference>
<dbReference type="SUPFAM" id="SSF52172">
    <property type="entry name" value="CheY-like"/>
    <property type="match status" value="1"/>
</dbReference>
<dbReference type="RefSeq" id="WP_053061243.1">
    <property type="nucleotide sequence ID" value="NZ_LECT01000042.1"/>
</dbReference>
<dbReference type="InterPro" id="IPR011006">
    <property type="entry name" value="CheY-like_superfamily"/>
</dbReference>
<evidence type="ECO:0000256" key="2">
    <source>
        <dbReference type="ARBA" id="ARBA00023125"/>
    </source>
</evidence>
<sequence length="247" mass="26995">MSDETKSPTIHLVDDNEVDRIAIGRILASVGIAVREYADSDAFLAELGQSQIACLVVDVRMPGLDGPSLQRELLERCLDIPIILVSGVATVPIATAAMRLGALDLLEKPVDPERFVSLVKTALSIGEDREMRMNLALQLKEELATLTEQERLVLPSVCDGLSIKAIAAQRELTFTEAARCQSSVLEKFSCCNPLQLLKRFQKAGLLVELDPSLASADSALEFTFRSDRSERVLHPKSLAKSQLSPVR</sequence>
<dbReference type="InterPro" id="IPR016032">
    <property type="entry name" value="Sig_transdc_resp-reg_C-effctor"/>
</dbReference>
<proteinExistence type="predicted"/>
<dbReference type="InterPro" id="IPR001789">
    <property type="entry name" value="Sig_transdc_resp-reg_receiver"/>
</dbReference>
<dbReference type="GO" id="GO:0003677">
    <property type="term" value="F:DNA binding"/>
    <property type="evidence" value="ECO:0007669"/>
    <property type="project" value="UniProtKB-KW"/>
</dbReference>
<dbReference type="Gene3D" id="1.10.10.10">
    <property type="entry name" value="Winged helix-like DNA-binding domain superfamily/Winged helix DNA-binding domain"/>
    <property type="match status" value="1"/>
</dbReference>
<evidence type="ECO:0000313" key="5">
    <source>
        <dbReference type="EMBL" id="KLU02990.1"/>
    </source>
</evidence>
<dbReference type="OrthoDB" id="271936at2"/>
<organism evidence="5 6">
    <name type="scientific">Rhodopirellula islandica</name>
    <dbReference type="NCBI Taxonomy" id="595434"/>
    <lineage>
        <taxon>Bacteria</taxon>
        <taxon>Pseudomonadati</taxon>
        <taxon>Planctomycetota</taxon>
        <taxon>Planctomycetia</taxon>
        <taxon>Pirellulales</taxon>
        <taxon>Pirellulaceae</taxon>
        <taxon>Rhodopirellula</taxon>
    </lineage>
</organism>
<feature type="modified residue" description="4-aspartylphosphate" evidence="3">
    <location>
        <position position="58"/>
    </location>
</feature>
<dbReference type="Proteomes" id="UP000036367">
    <property type="component" value="Unassembled WGS sequence"/>
</dbReference>
<dbReference type="InterPro" id="IPR050595">
    <property type="entry name" value="Bact_response_regulator"/>
</dbReference>
<dbReference type="InterPro" id="IPR036388">
    <property type="entry name" value="WH-like_DNA-bd_sf"/>
</dbReference>
<keyword evidence="2" id="KW-0238">DNA-binding</keyword>
<dbReference type="AlphaFoldDB" id="A0A0J1B840"/>
<gene>
    <name evidence="5" type="ORF">RISK_004960</name>
</gene>
<evidence type="ECO:0000256" key="1">
    <source>
        <dbReference type="ARBA" id="ARBA00022553"/>
    </source>
</evidence>
<feature type="domain" description="Response regulatory" evidence="4">
    <location>
        <begin position="9"/>
        <end position="123"/>
    </location>
</feature>
<dbReference type="EMBL" id="LECT01000042">
    <property type="protein sequence ID" value="KLU02990.1"/>
    <property type="molecule type" value="Genomic_DNA"/>
</dbReference>
<protein>
    <submittedName>
        <fullName evidence="5">Two component response regulator</fullName>
    </submittedName>
</protein>
<evidence type="ECO:0000256" key="3">
    <source>
        <dbReference type="PROSITE-ProRule" id="PRU00169"/>
    </source>
</evidence>
<reference evidence="5" key="1">
    <citation type="submission" date="2015-05" db="EMBL/GenBank/DDBJ databases">
        <title>Permanent draft genome of Rhodopirellula islandicus K833.</title>
        <authorList>
            <person name="Kizina J."/>
            <person name="Richter M."/>
            <person name="Glockner F.O."/>
            <person name="Harder J."/>
        </authorList>
    </citation>
    <scope>NUCLEOTIDE SEQUENCE [LARGE SCALE GENOMIC DNA]</scope>
    <source>
        <strain evidence="5">K833</strain>
    </source>
</reference>
<evidence type="ECO:0000313" key="6">
    <source>
        <dbReference type="Proteomes" id="UP000036367"/>
    </source>
</evidence>
<dbReference type="SMART" id="SM00448">
    <property type="entry name" value="REC"/>
    <property type="match status" value="1"/>
</dbReference>
<dbReference type="PANTHER" id="PTHR44591:SF25">
    <property type="entry name" value="CHEMOTAXIS TWO-COMPONENT RESPONSE REGULATOR"/>
    <property type="match status" value="1"/>
</dbReference>
<dbReference type="SUPFAM" id="SSF46894">
    <property type="entry name" value="C-terminal effector domain of the bipartite response regulators"/>
    <property type="match status" value="1"/>
</dbReference>
<dbReference type="GO" id="GO:0006355">
    <property type="term" value="P:regulation of DNA-templated transcription"/>
    <property type="evidence" value="ECO:0007669"/>
    <property type="project" value="InterPro"/>
</dbReference>
<dbReference type="PROSITE" id="PS50110">
    <property type="entry name" value="RESPONSE_REGULATORY"/>
    <property type="match status" value="1"/>
</dbReference>
<dbReference type="PATRIC" id="fig|595434.4.peg.4707"/>
<evidence type="ECO:0000259" key="4">
    <source>
        <dbReference type="PROSITE" id="PS50110"/>
    </source>
</evidence>